<feature type="domain" description="Phytocyanin" evidence="3">
    <location>
        <begin position="31"/>
        <end position="150"/>
    </location>
</feature>
<dbReference type="PANTHER" id="PTHR33021">
    <property type="entry name" value="BLUE COPPER PROTEIN"/>
    <property type="match status" value="1"/>
</dbReference>
<dbReference type="EMBL" id="QPKB01000006">
    <property type="protein sequence ID" value="RWR87876.1"/>
    <property type="molecule type" value="Genomic_DNA"/>
</dbReference>
<feature type="chain" id="PRO_5019562986" evidence="2">
    <location>
        <begin position="23"/>
        <end position="216"/>
    </location>
</feature>
<evidence type="ECO:0000256" key="1">
    <source>
        <dbReference type="SAM" id="MobiDB-lite"/>
    </source>
</evidence>
<protein>
    <submittedName>
        <fullName evidence="4">Cucumber peeling cupredoxin-like protein</fullName>
    </submittedName>
</protein>
<dbReference type="Gene3D" id="2.60.40.420">
    <property type="entry name" value="Cupredoxins - blue copper proteins"/>
    <property type="match status" value="1"/>
</dbReference>
<accession>A0A443PAV7</accession>
<evidence type="ECO:0000259" key="3">
    <source>
        <dbReference type="PROSITE" id="PS51485"/>
    </source>
</evidence>
<evidence type="ECO:0000256" key="2">
    <source>
        <dbReference type="SAM" id="SignalP"/>
    </source>
</evidence>
<evidence type="ECO:0000313" key="4">
    <source>
        <dbReference type="EMBL" id="RWR87876.1"/>
    </source>
</evidence>
<dbReference type="InterPro" id="IPR008972">
    <property type="entry name" value="Cupredoxin"/>
</dbReference>
<dbReference type="GO" id="GO:0009055">
    <property type="term" value="F:electron transfer activity"/>
    <property type="evidence" value="ECO:0007669"/>
    <property type="project" value="InterPro"/>
</dbReference>
<organism evidence="4 5">
    <name type="scientific">Cinnamomum micranthum f. kanehirae</name>
    <dbReference type="NCBI Taxonomy" id="337451"/>
    <lineage>
        <taxon>Eukaryota</taxon>
        <taxon>Viridiplantae</taxon>
        <taxon>Streptophyta</taxon>
        <taxon>Embryophyta</taxon>
        <taxon>Tracheophyta</taxon>
        <taxon>Spermatophyta</taxon>
        <taxon>Magnoliopsida</taxon>
        <taxon>Magnoliidae</taxon>
        <taxon>Laurales</taxon>
        <taxon>Lauraceae</taxon>
        <taxon>Cinnamomum</taxon>
    </lineage>
</organism>
<evidence type="ECO:0000313" key="5">
    <source>
        <dbReference type="Proteomes" id="UP000283530"/>
    </source>
</evidence>
<feature type="region of interest" description="Disordered" evidence="1">
    <location>
        <begin position="151"/>
        <end position="188"/>
    </location>
</feature>
<feature type="compositionally biased region" description="Pro residues" evidence="1">
    <location>
        <begin position="158"/>
        <end position="172"/>
    </location>
</feature>
<comment type="caution">
    <text evidence="4">The sequence shown here is derived from an EMBL/GenBank/DDBJ whole genome shotgun (WGS) entry which is preliminary data.</text>
</comment>
<dbReference type="GO" id="GO:0005886">
    <property type="term" value="C:plasma membrane"/>
    <property type="evidence" value="ECO:0007669"/>
    <property type="project" value="TreeGrafter"/>
</dbReference>
<dbReference type="FunFam" id="2.60.40.420:FF:000048">
    <property type="entry name" value="Early nodulin-like protein 18"/>
    <property type="match status" value="1"/>
</dbReference>
<dbReference type="SUPFAM" id="SSF49503">
    <property type="entry name" value="Cupredoxins"/>
    <property type="match status" value="1"/>
</dbReference>
<feature type="signal peptide" evidence="2">
    <location>
        <begin position="1"/>
        <end position="22"/>
    </location>
</feature>
<dbReference type="AlphaFoldDB" id="A0A443PAV7"/>
<reference evidence="4 5" key="1">
    <citation type="journal article" date="2019" name="Nat. Plants">
        <title>Stout camphor tree genome fills gaps in understanding of flowering plant genome evolution.</title>
        <authorList>
            <person name="Chaw S.M."/>
            <person name="Liu Y.C."/>
            <person name="Wu Y.W."/>
            <person name="Wang H.Y."/>
            <person name="Lin C.I."/>
            <person name="Wu C.S."/>
            <person name="Ke H.M."/>
            <person name="Chang L.Y."/>
            <person name="Hsu C.Y."/>
            <person name="Yang H.T."/>
            <person name="Sudianto E."/>
            <person name="Hsu M.H."/>
            <person name="Wu K.P."/>
            <person name="Wang L.N."/>
            <person name="Leebens-Mack J.H."/>
            <person name="Tsai I.J."/>
        </authorList>
    </citation>
    <scope>NUCLEOTIDE SEQUENCE [LARGE SCALE GENOMIC DNA]</scope>
    <source>
        <strain evidence="5">cv. Chaw 1501</strain>
        <tissue evidence="4">Young leaves</tissue>
    </source>
</reference>
<dbReference type="PANTHER" id="PTHR33021:SF213">
    <property type="entry name" value="OS12G0454600 PROTEIN"/>
    <property type="match status" value="1"/>
</dbReference>
<dbReference type="Pfam" id="PF02298">
    <property type="entry name" value="Cu_bind_like"/>
    <property type="match status" value="1"/>
</dbReference>
<name>A0A443PAV7_9MAGN</name>
<dbReference type="Proteomes" id="UP000283530">
    <property type="component" value="Unassembled WGS sequence"/>
</dbReference>
<keyword evidence="2" id="KW-0732">Signal</keyword>
<dbReference type="OrthoDB" id="688954at2759"/>
<dbReference type="InterPro" id="IPR039391">
    <property type="entry name" value="Phytocyanin-like"/>
</dbReference>
<dbReference type="PROSITE" id="PS51485">
    <property type="entry name" value="PHYTOCYANIN"/>
    <property type="match status" value="1"/>
</dbReference>
<proteinExistence type="predicted"/>
<sequence>MEGMMAKVAISAVLLLLQMASAASDSLPPYTNHTVGGPAGWLFNANSNNPSANYSIWAANQTFNLGDFLIFNTNDNDTVMQTYNETTYNACSADDDYSNQTSVFFSGNGTAAPVTVAVPLTAIGKQFYFSDADDGSQCEGGMRFEIVVGQGRGLPPSLNQPPPPPYEEPPPASDQSGTPPATTTQSESFYRGGSEKVVAGVASVLVLSWLGFFIVV</sequence>
<feature type="compositionally biased region" description="Polar residues" evidence="1">
    <location>
        <begin position="173"/>
        <end position="188"/>
    </location>
</feature>
<gene>
    <name evidence="4" type="ORF">CKAN_01683700</name>
</gene>
<dbReference type="InterPro" id="IPR003245">
    <property type="entry name" value="Phytocyanin_dom"/>
</dbReference>
<keyword evidence="5" id="KW-1185">Reference proteome</keyword>